<dbReference type="InterPro" id="IPR004101">
    <property type="entry name" value="Mur_ligase_C"/>
</dbReference>
<dbReference type="Gene3D" id="3.60.21.10">
    <property type="match status" value="1"/>
</dbReference>
<evidence type="ECO:0000256" key="1">
    <source>
        <dbReference type="ARBA" id="ARBA00022598"/>
    </source>
</evidence>
<evidence type="ECO:0000313" key="6">
    <source>
        <dbReference type="Proteomes" id="UP000245216"/>
    </source>
</evidence>
<dbReference type="PANTHER" id="PTHR43024">
    <property type="entry name" value="UDP-N-ACETYLMURAMOYL-TRIPEPTIDE--D-ALANYL-D-ALANINE LIGASE"/>
    <property type="match status" value="1"/>
</dbReference>
<dbReference type="InterPro" id="IPR029052">
    <property type="entry name" value="Metallo-depent_PP-like"/>
</dbReference>
<dbReference type="SUPFAM" id="SSF56300">
    <property type="entry name" value="Metallo-dependent phosphatases"/>
    <property type="match status" value="1"/>
</dbReference>
<dbReference type="InterPro" id="IPR036615">
    <property type="entry name" value="Mur_ligase_C_dom_sf"/>
</dbReference>
<feature type="domain" description="Capsule synthesis protein CapA" evidence="4">
    <location>
        <begin position="17"/>
        <end position="264"/>
    </location>
</feature>
<reference evidence="5 6" key="2">
    <citation type="submission" date="2018-05" db="EMBL/GenBank/DDBJ databases">
        <authorList>
            <person name="Lanie J.A."/>
            <person name="Ng W.-L."/>
            <person name="Kazmierczak K.M."/>
            <person name="Andrzejewski T.M."/>
            <person name="Davidsen T.M."/>
            <person name="Wayne K.J."/>
            <person name="Tettelin H."/>
            <person name="Glass J.I."/>
            <person name="Rusch D."/>
            <person name="Podicherti R."/>
            <person name="Tsui H.-C.T."/>
            <person name="Winkler M.E."/>
        </authorList>
    </citation>
    <scope>NUCLEOTIDE SEQUENCE [LARGE SCALE GENOMIC DNA]</scope>
    <source>
        <strain evidence="5 6">YBY</strain>
    </source>
</reference>
<accession>A0A2U2BQH3</accession>
<dbReference type="InterPro" id="IPR051046">
    <property type="entry name" value="MurCDEF_CellWall_CoF430Synth"/>
</dbReference>
<gene>
    <name evidence="5" type="ORF">DF183_05870</name>
</gene>
<keyword evidence="1" id="KW-0436">Ligase</keyword>
<dbReference type="InterPro" id="IPR019079">
    <property type="entry name" value="Capsule_synth_CapA"/>
</dbReference>
<organism evidence="5 6">
    <name type="scientific">Alcaligenes faecalis</name>
    <dbReference type="NCBI Taxonomy" id="511"/>
    <lineage>
        <taxon>Bacteria</taxon>
        <taxon>Pseudomonadati</taxon>
        <taxon>Pseudomonadota</taxon>
        <taxon>Betaproteobacteria</taxon>
        <taxon>Burkholderiales</taxon>
        <taxon>Alcaligenaceae</taxon>
        <taxon>Alcaligenes</taxon>
    </lineage>
</organism>
<evidence type="ECO:0000256" key="2">
    <source>
        <dbReference type="ARBA" id="ARBA00022741"/>
    </source>
</evidence>
<dbReference type="RefSeq" id="WP_109088611.1">
    <property type="nucleotide sequence ID" value="NZ_QEXO01000001.1"/>
</dbReference>
<dbReference type="SMART" id="SM00854">
    <property type="entry name" value="PGA_cap"/>
    <property type="match status" value="1"/>
</dbReference>
<dbReference type="InterPro" id="IPR036565">
    <property type="entry name" value="Mur-like_cat_sf"/>
</dbReference>
<evidence type="ECO:0000259" key="4">
    <source>
        <dbReference type="SMART" id="SM00854"/>
    </source>
</evidence>
<sequence length="1023" mass="111513">MKKARMSDNKQSDRAITIAWGGDVNIGRRFHYRFGAANARNALSRIKPLVEADLGIVNLECVVATSGMECVDKGERASYYFRARPEMIDTLICGGVDIVATANNHSGDYGPDALVEQGEWLDAAGIGHAGSGRTRAEAFQPVFRRAGGLDIAFFALDATQKSFAAGEDTPGTAWLDPKRPQEWAEIMAPLIIEARKRADIVLVAMHWGANNLHQPDTAEIAGGHALIDAGADAVLGASAHLLQGIEIYKNRPILHDAGDLLFDALTRPDKDSGIFTLEMDHRGVKGVRFLPLEVGFCRTLPLAPEAAAEALSKFSKKCLALGTKCESTREGEAYVKLSPPRRARLPARPAPTLPTAGPISALRKARPEWLADEVPADARLAEPLRIGPMELLGLRVSPEHLNRIGLISVESWWRVPDAVDCDWRIDFRAEPAKPGPVGAWGLGCSHDPCDWMWPVSRWEPGQIYRDFYTLRPSAVRNWLDETLTLSLGLVSYLGKTERIQLPHQVRFELSPKAGFAVLRAYPAQYDVPALDTISPTPEILWTAEQIEEVTGGTWLVRPPEGWFVRSVTHKSRQLGNEGIKAPTLLAAIDQRMAMRHELSDFTAGKYWDIRDRLPILQHKLAGAMVTRPVEGLKPDFPLLQVSDPLHALIQLGAVARNRMKGHVVAVTGSAGKTSQSLMLSAAMSKDRKVIGNAVLNYNSRVGILHLLANTPASTDVVVVEAAVTAINAPKFQNIRLVRPDIGIVTNIAPSHISGPGLGLDTVARRKANIVEGINPGGTLLLNREIEFYDIFRQRAAQCGVRVMTFGQSDDADLRLHHYDQITGRVEAALPDGRQLVYHLAAPGLHMAMNSLAAIGVRLLLGGDLDIFLEGLTAFQPAAGRGAISQVEFEGRNLTVVDESYNANPISMKAAISTFGNMKVEGRRILILGDMAELGADAARYHRELTPHIQEIQPDAIFLCGSLMAELQDELNAHGNATLNTHYKSVADLIPDLAGKLKSGDSILLKASNSVGMDKVFRHLSNLK</sequence>
<dbReference type="GO" id="GO:0016881">
    <property type="term" value="F:acid-amino acid ligase activity"/>
    <property type="evidence" value="ECO:0007669"/>
    <property type="project" value="InterPro"/>
</dbReference>
<keyword evidence="3" id="KW-0067">ATP-binding</keyword>
<dbReference type="GO" id="GO:0005524">
    <property type="term" value="F:ATP binding"/>
    <property type="evidence" value="ECO:0007669"/>
    <property type="project" value="UniProtKB-KW"/>
</dbReference>
<protein>
    <recommendedName>
        <fullName evidence="4">Capsule synthesis protein CapA domain-containing protein</fullName>
    </recommendedName>
</protein>
<dbReference type="Pfam" id="PF09587">
    <property type="entry name" value="PGA_cap"/>
    <property type="match status" value="1"/>
</dbReference>
<dbReference type="STRING" id="511.UZ73_18180"/>
<dbReference type="SUPFAM" id="SSF53244">
    <property type="entry name" value="MurD-like peptide ligases, peptide-binding domain"/>
    <property type="match status" value="1"/>
</dbReference>
<evidence type="ECO:0000256" key="3">
    <source>
        <dbReference type="ARBA" id="ARBA00022840"/>
    </source>
</evidence>
<proteinExistence type="predicted"/>
<dbReference type="Proteomes" id="UP000245216">
    <property type="component" value="Unassembled WGS sequence"/>
</dbReference>
<dbReference type="Gene3D" id="3.90.190.20">
    <property type="entry name" value="Mur ligase, C-terminal domain"/>
    <property type="match status" value="1"/>
</dbReference>
<dbReference type="Pfam" id="PF02875">
    <property type="entry name" value="Mur_ligase_C"/>
    <property type="match status" value="1"/>
</dbReference>
<comment type="caution">
    <text evidence="5">The sequence shown here is derived from an EMBL/GenBank/DDBJ whole genome shotgun (WGS) entry which is preliminary data.</text>
</comment>
<dbReference type="Gene3D" id="3.40.1190.10">
    <property type="entry name" value="Mur-like, catalytic domain"/>
    <property type="match status" value="1"/>
</dbReference>
<dbReference type="AlphaFoldDB" id="A0A2U2BQH3"/>
<name>A0A2U2BQH3_ALCFA</name>
<dbReference type="PANTHER" id="PTHR43024:SF1">
    <property type="entry name" value="UDP-N-ACETYLMURAMOYL-TRIPEPTIDE--D-ALANYL-D-ALANINE LIGASE"/>
    <property type="match status" value="1"/>
</dbReference>
<dbReference type="EMBL" id="QEXO01000001">
    <property type="protein sequence ID" value="PWE16246.1"/>
    <property type="molecule type" value="Genomic_DNA"/>
</dbReference>
<keyword evidence="2" id="KW-0547">Nucleotide-binding</keyword>
<dbReference type="CDD" id="cd07381">
    <property type="entry name" value="MPP_CapA"/>
    <property type="match status" value="1"/>
</dbReference>
<dbReference type="SUPFAM" id="SSF53623">
    <property type="entry name" value="MurD-like peptide ligases, catalytic domain"/>
    <property type="match status" value="1"/>
</dbReference>
<dbReference type="InterPro" id="IPR013221">
    <property type="entry name" value="Mur_ligase_cen"/>
</dbReference>
<dbReference type="Pfam" id="PF08245">
    <property type="entry name" value="Mur_ligase_M"/>
    <property type="match status" value="1"/>
</dbReference>
<reference evidence="5 6" key="1">
    <citation type="submission" date="2018-05" db="EMBL/GenBank/DDBJ databases">
        <title>Genome Sequence of an Efficient Indole-Degrading Bacterium, Alcaligenes sp.YBY.</title>
        <authorList>
            <person name="Yang B."/>
        </authorList>
    </citation>
    <scope>NUCLEOTIDE SEQUENCE [LARGE SCALE GENOMIC DNA]</scope>
    <source>
        <strain evidence="5 6">YBY</strain>
    </source>
</reference>
<evidence type="ECO:0000313" key="5">
    <source>
        <dbReference type="EMBL" id="PWE16246.1"/>
    </source>
</evidence>